<comment type="caution">
    <text evidence="2">The sequence shown here is derived from an EMBL/GenBank/DDBJ whole genome shotgun (WGS) entry which is preliminary data.</text>
</comment>
<organism evidence="2 3">
    <name type="scientific">Trichosporon asahii var. asahii (strain ATCC 90039 / CBS 2479 / JCM 2466 / KCTC 7840 / NBRC 103889/ NCYC 2677 / UAMH 7654)</name>
    <name type="common">Yeast</name>
    <dbReference type="NCBI Taxonomy" id="1186058"/>
    <lineage>
        <taxon>Eukaryota</taxon>
        <taxon>Fungi</taxon>
        <taxon>Dikarya</taxon>
        <taxon>Basidiomycota</taxon>
        <taxon>Agaricomycotina</taxon>
        <taxon>Tremellomycetes</taxon>
        <taxon>Trichosporonales</taxon>
        <taxon>Trichosporonaceae</taxon>
        <taxon>Trichosporon</taxon>
    </lineage>
</organism>
<reference evidence="2 3" key="1">
    <citation type="journal article" date="2012" name="Eukaryot. Cell">
        <title>Draft genome sequence of CBS 2479, the standard type strain of Trichosporon asahii.</title>
        <authorList>
            <person name="Yang R.Y."/>
            <person name="Li H.T."/>
            <person name="Zhu H."/>
            <person name="Zhou G.P."/>
            <person name="Wang M."/>
            <person name="Wang L."/>
        </authorList>
    </citation>
    <scope>NUCLEOTIDE SEQUENCE [LARGE SCALE GENOMIC DNA]</scope>
    <source>
        <strain evidence="3">ATCC 90039 / CBS 2479 / JCM 2466 / KCTC 7840 / NCYC 2677 / UAMH 7654</strain>
    </source>
</reference>
<dbReference type="GeneID" id="25988745"/>
<proteinExistence type="predicted"/>
<feature type="compositionally biased region" description="Low complexity" evidence="1">
    <location>
        <begin position="113"/>
        <end position="125"/>
    </location>
</feature>
<evidence type="ECO:0000256" key="1">
    <source>
        <dbReference type="SAM" id="MobiDB-lite"/>
    </source>
</evidence>
<dbReference type="VEuPathDB" id="FungiDB:A1Q1_05233"/>
<dbReference type="OrthoDB" id="2595610at2759"/>
<dbReference type="HOGENOM" id="CLU_1994211_0_0_1"/>
<accession>J8TZU5</accession>
<feature type="compositionally biased region" description="Polar residues" evidence="1">
    <location>
        <begin position="1"/>
        <end position="10"/>
    </location>
</feature>
<gene>
    <name evidence="2" type="ORF">A1Q1_05233</name>
</gene>
<dbReference type="AlphaFoldDB" id="J8TZU5"/>
<dbReference type="Proteomes" id="UP000002748">
    <property type="component" value="Unassembled WGS sequence"/>
</dbReference>
<sequence>MTAMDTSKLNNAPAAIPIPEPAQHDDLRNAADPFGAPDSAYLDGSGTGEQPSHPTVAETGAFSPGHGCGPMSGQLKRRESKTGQRIIRLASFGGEGLDAKPAAASPDDKPGVQQMHQHQAQQGQQ</sequence>
<dbReference type="EMBL" id="ALBS01000002">
    <property type="protein sequence ID" value="EJT53270.1"/>
    <property type="molecule type" value="Genomic_DNA"/>
</dbReference>
<evidence type="ECO:0000313" key="2">
    <source>
        <dbReference type="EMBL" id="EJT53270.1"/>
    </source>
</evidence>
<evidence type="ECO:0000313" key="3">
    <source>
        <dbReference type="Proteomes" id="UP000002748"/>
    </source>
</evidence>
<dbReference type="RefSeq" id="XP_014184183.1">
    <property type="nucleotide sequence ID" value="XM_014328708.1"/>
</dbReference>
<protein>
    <submittedName>
        <fullName evidence="2">Uncharacterized protein</fullName>
    </submittedName>
</protein>
<feature type="region of interest" description="Disordered" evidence="1">
    <location>
        <begin position="1"/>
        <end position="125"/>
    </location>
</feature>
<name>J8TZU5_TRIAS</name>
<dbReference type="KEGG" id="tasa:A1Q1_05233"/>